<dbReference type="STRING" id="947166.A0A1D1V8A9"/>
<dbReference type="Pfam" id="PF13445">
    <property type="entry name" value="zf-RING_UBOX"/>
    <property type="match status" value="1"/>
</dbReference>
<dbReference type="InterPro" id="IPR044063">
    <property type="entry name" value="ZF_RING_GID"/>
</dbReference>
<dbReference type="InterPro" id="IPR024964">
    <property type="entry name" value="CTLH/CRA"/>
</dbReference>
<dbReference type="InterPro" id="IPR006595">
    <property type="entry name" value="CTLH_C"/>
</dbReference>
<dbReference type="SMART" id="SM00668">
    <property type="entry name" value="CTLH"/>
    <property type="match status" value="1"/>
</dbReference>
<dbReference type="GO" id="GO:0043161">
    <property type="term" value="P:proteasome-mediated ubiquitin-dependent protein catabolic process"/>
    <property type="evidence" value="ECO:0007669"/>
    <property type="project" value="InterPro"/>
</dbReference>
<keyword evidence="10" id="KW-1185">Reference proteome</keyword>
<dbReference type="PANTHER" id="PTHR12170:SF3">
    <property type="entry name" value="GH10162P"/>
    <property type="match status" value="1"/>
</dbReference>
<dbReference type="EMBL" id="BDGG01000003">
    <property type="protein sequence ID" value="GAU96272.1"/>
    <property type="molecule type" value="Genomic_DNA"/>
</dbReference>
<evidence type="ECO:0000313" key="9">
    <source>
        <dbReference type="EMBL" id="GAU96272.1"/>
    </source>
</evidence>
<feature type="domain" description="CTLH" evidence="7">
    <location>
        <begin position="161"/>
        <end position="218"/>
    </location>
</feature>
<keyword evidence="5" id="KW-0862">Zinc</keyword>
<dbReference type="PROSITE" id="PS51867">
    <property type="entry name" value="ZF_RING_GID"/>
    <property type="match status" value="1"/>
</dbReference>
<dbReference type="GO" id="GO:0005737">
    <property type="term" value="C:cytoplasm"/>
    <property type="evidence" value="ECO:0007669"/>
    <property type="project" value="UniProtKB-SubCell"/>
</dbReference>
<keyword evidence="4 6" id="KW-0863">Zinc-finger</keyword>
<keyword evidence="3" id="KW-0479">Metal-binding</keyword>
<evidence type="ECO:0000256" key="3">
    <source>
        <dbReference type="ARBA" id="ARBA00022723"/>
    </source>
</evidence>
<name>A0A1D1V8A9_RAMVA</name>
<dbReference type="SMART" id="SM00757">
    <property type="entry name" value="CRA"/>
    <property type="match status" value="1"/>
</dbReference>
<evidence type="ECO:0000259" key="8">
    <source>
        <dbReference type="PROSITE" id="PS51867"/>
    </source>
</evidence>
<dbReference type="OrthoDB" id="1933281at2759"/>
<dbReference type="SUPFAM" id="SSF57850">
    <property type="entry name" value="RING/U-box"/>
    <property type="match status" value="1"/>
</dbReference>
<protein>
    <recommendedName>
        <fullName evidence="11">RING-Gid-type domain-containing protein</fullName>
    </recommendedName>
</protein>
<evidence type="ECO:0000256" key="4">
    <source>
        <dbReference type="ARBA" id="ARBA00022771"/>
    </source>
</evidence>
<dbReference type="Gene3D" id="3.30.40.10">
    <property type="entry name" value="Zinc/RING finger domain, C3HC4 (zinc finger)"/>
    <property type="match status" value="1"/>
</dbReference>
<dbReference type="GO" id="GO:0061630">
    <property type="term" value="F:ubiquitin protein ligase activity"/>
    <property type="evidence" value="ECO:0007669"/>
    <property type="project" value="InterPro"/>
</dbReference>
<feature type="zinc finger region" description="RING-Gid-type" evidence="6">
    <location>
        <begin position="346"/>
        <end position="399"/>
    </location>
</feature>
<comment type="subcellular location">
    <subcellularLocation>
        <location evidence="1">Cytoplasm</location>
    </subcellularLocation>
</comment>
<dbReference type="SMART" id="SM00667">
    <property type="entry name" value="LisH"/>
    <property type="match status" value="1"/>
</dbReference>
<proteinExistence type="predicted"/>
<dbReference type="InterPro" id="IPR045098">
    <property type="entry name" value="Fyv10_fam"/>
</dbReference>
<evidence type="ECO:0000256" key="6">
    <source>
        <dbReference type="PROSITE-ProRule" id="PRU01215"/>
    </source>
</evidence>
<dbReference type="PANTHER" id="PTHR12170">
    <property type="entry name" value="MACROPHAGE ERYTHROBLAST ATTACHER-RELATED"/>
    <property type="match status" value="1"/>
</dbReference>
<dbReference type="InterPro" id="IPR013083">
    <property type="entry name" value="Znf_RING/FYVE/PHD"/>
</dbReference>
<accession>A0A1D1V8A9</accession>
<evidence type="ECO:0000259" key="7">
    <source>
        <dbReference type="PROSITE" id="PS50897"/>
    </source>
</evidence>
<evidence type="ECO:0000256" key="1">
    <source>
        <dbReference type="ARBA" id="ARBA00004496"/>
    </source>
</evidence>
<evidence type="ECO:0000256" key="2">
    <source>
        <dbReference type="ARBA" id="ARBA00022490"/>
    </source>
</evidence>
<evidence type="ECO:0000313" key="10">
    <source>
        <dbReference type="Proteomes" id="UP000186922"/>
    </source>
</evidence>
<evidence type="ECO:0000256" key="5">
    <source>
        <dbReference type="ARBA" id="ARBA00022833"/>
    </source>
</evidence>
<dbReference type="FunFam" id="3.30.40.10:FF:000143">
    <property type="entry name" value="Regulator of gluconeogenesis Rmd5"/>
    <property type="match status" value="1"/>
</dbReference>
<evidence type="ECO:0008006" key="11">
    <source>
        <dbReference type="Google" id="ProtNLM"/>
    </source>
</evidence>
<dbReference type="GO" id="GO:0034657">
    <property type="term" value="C:GID complex"/>
    <property type="evidence" value="ECO:0007669"/>
    <property type="project" value="TreeGrafter"/>
</dbReference>
<sequence length="413" mass="46824">MDACSGVDIELDKVQAKFTAIRQSSIPGIDEVLQVLEAMKSDLQRNAALVESEEMGTATLSSEQKLSLKLAATKAKDTASKVSQQHRDVHPAISRLGKVIDRVFTQDFNVINCPESLEGPDKTSKVVEAIMEHLYRQGLLEVAHRLAEEAHVQVKAEKSLPFLEMNSVLQSLADKNVQPALQWAEKHRKQLEERHSHLEYKLHKLQFLELLKQCPENTRALLEYSRKFQNFRSTEQIKDIQKLMGCLLFLNYGIDRSPYRDLVNQDLWMDVGETFTKDACALMGLSMESPLTVCLKIGCKAIPVLLNLKTMMVQQHVGEIWTSSKTELPIEIDVSPEHLYHSRFTCPILRQQSTEKNPPMRLNCGHVISKEALARLAISTKYKSQLRSLESSKVKCPYCPSEQIPSDAKRLFL</sequence>
<dbReference type="GO" id="GO:0008270">
    <property type="term" value="F:zinc ion binding"/>
    <property type="evidence" value="ECO:0007669"/>
    <property type="project" value="UniProtKB-KW"/>
</dbReference>
<gene>
    <name evidence="9" type="primary">RvY_07741</name>
    <name evidence="9" type="synonym">RvY_07741.1</name>
    <name evidence="9" type="ORF">RvY_07741-1</name>
</gene>
<dbReference type="Proteomes" id="UP000186922">
    <property type="component" value="Unassembled WGS sequence"/>
</dbReference>
<dbReference type="AlphaFoldDB" id="A0A1D1V8A9"/>
<comment type="caution">
    <text evidence="9">The sequence shown here is derived from an EMBL/GenBank/DDBJ whole genome shotgun (WGS) entry which is preliminary data.</text>
</comment>
<dbReference type="InterPro" id="IPR027370">
    <property type="entry name" value="Znf-RING_euk"/>
</dbReference>
<dbReference type="InterPro" id="IPR013144">
    <property type="entry name" value="CRA_dom"/>
</dbReference>
<dbReference type="Pfam" id="PF10607">
    <property type="entry name" value="CTLH"/>
    <property type="match status" value="1"/>
</dbReference>
<dbReference type="GO" id="GO:0005634">
    <property type="term" value="C:nucleus"/>
    <property type="evidence" value="ECO:0007669"/>
    <property type="project" value="TreeGrafter"/>
</dbReference>
<dbReference type="InterPro" id="IPR006594">
    <property type="entry name" value="LisH"/>
</dbReference>
<keyword evidence="2" id="KW-0963">Cytoplasm</keyword>
<dbReference type="PROSITE" id="PS50897">
    <property type="entry name" value="CTLH"/>
    <property type="match status" value="1"/>
</dbReference>
<reference evidence="9 10" key="1">
    <citation type="journal article" date="2016" name="Nat. Commun.">
        <title>Extremotolerant tardigrade genome and improved radiotolerance of human cultured cells by tardigrade-unique protein.</title>
        <authorList>
            <person name="Hashimoto T."/>
            <person name="Horikawa D.D."/>
            <person name="Saito Y."/>
            <person name="Kuwahara H."/>
            <person name="Kozuka-Hata H."/>
            <person name="Shin-I T."/>
            <person name="Minakuchi Y."/>
            <person name="Ohishi K."/>
            <person name="Motoyama A."/>
            <person name="Aizu T."/>
            <person name="Enomoto A."/>
            <person name="Kondo K."/>
            <person name="Tanaka S."/>
            <person name="Hara Y."/>
            <person name="Koshikawa S."/>
            <person name="Sagara H."/>
            <person name="Miura T."/>
            <person name="Yokobori S."/>
            <person name="Miyagawa K."/>
            <person name="Suzuki Y."/>
            <person name="Kubo T."/>
            <person name="Oyama M."/>
            <person name="Kohara Y."/>
            <person name="Fujiyama A."/>
            <person name="Arakawa K."/>
            <person name="Katayama T."/>
            <person name="Toyoda A."/>
            <person name="Kunieda T."/>
        </authorList>
    </citation>
    <scope>NUCLEOTIDE SEQUENCE [LARGE SCALE GENOMIC DNA]</scope>
    <source>
        <strain evidence="9 10">YOKOZUNA-1</strain>
    </source>
</reference>
<feature type="domain" description="RING-Gid-type" evidence="8">
    <location>
        <begin position="346"/>
        <end position="399"/>
    </location>
</feature>
<organism evidence="9 10">
    <name type="scientific">Ramazzottius varieornatus</name>
    <name type="common">Water bear</name>
    <name type="synonym">Tardigrade</name>
    <dbReference type="NCBI Taxonomy" id="947166"/>
    <lineage>
        <taxon>Eukaryota</taxon>
        <taxon>Metazoa</taxon>
        <taxon>Ecdysozoa</taxon>
        <taxon>Tardigrada</taxon>
        <taxon>Eutardigrada</taxon>
        <taxon>Parachela</taxon>
        <taxon>Hypsibioidea</taxon>
        <taxon>Ramazzottiidae</taxon>
        <taxon>Ramazzottius</taxon>
    </lineage>
</organism>
<dbReference type="PROSITE" id="PS50896">
    <property type="entry name" value="LISH"/>
    <property type="match status" value="1"/>
</dbReference>